<keyword evidence="1" id="KW-0813">Transport</keyword>
<reference evidence="5 6" key="1">
    <citation type="submission" date="2014-01" db="EMBL/GenBank/DDBJ databases">
        <title>Genome sequencing of Thermotog hypogea.</title>
        <authorList>
            <person name="Zhang X."/>
            <person name="Alvare G."/>
            <person name="Fristensky B."/>
            <person name="Chen L."/>
            <person name="Suen T."/>
            <person name="Chen Q."/>
            <person name="Ma K."/>
        </authorList>
    </citation>
    <scope>NUCLEOTIDE SEQUENCE [LARGE SCALE GENOMIC DNA]</scope>
    <source>
        <strain evidence="5 6">DSM 11164</strain>
    </source>
</reference>
<dbReference type="PANTHER" id="PTHR42781">
    <property type="entry name" value="SPERMIDINE/PUTRESCINE IMPORT ATP-BINDING PROTEIN POTA"/>
    <property type="match status" value="1"/>
</dbReference>
<sequence>MVVLRTEGLKKYYGDVKALDDVSVEINEGELLAVIGPSGSGKTTLLRSVAGFVQLDGGKIYIRGRDVTDLPPERRNVAMFFQNYALWPHMTVFENVAYGLKVRKLSKEKIREKVEWVLNFLDIGHLANRKPSQLSGGQQQRVALARAIVVEPDLLLLDEPLSNLDAKIRMRIRFELRAMLKKLNIATLYVTHDQEEALSIADRIAVMSNGKILQVGEPREIYRRPANLFVADFVGVNCVVRARPEAVRKLGIAVFEGAEELSLVIRAEEAVLSRYNASIEKAPGDILLNGLIVGKLYLGAKTRYEVKLQELEDNIFINSEEDFQLNEPVQVLVKEGSYFLYA</sequence>
<keyword evidence="3 5" id="KW-0067">ATP-binding</keyword>
<dbReference type="Pfam" id="PF00005">
    <property type="entry name" value="ABC_tran"/>
    <property type="match status" value="1"/>
</dbReference>
<accession>A0A0X1KSL2</accession>
<dbReference type="GO" id="GO:0005524">
    <property type="term" value="F:ATP binding"/>
    <property type="evidence" value="ECO:0007669"/>
    <property type="project" value="UniProtKB-KW"/>
</dbReference>
<evidence type="ECO:0000313" key="6">
    <source>
        <dbReference type="Proteomes" id="UP000077469"/>
    </source>
</evidence>
<dbReference type="FunFam" id="3.40.50.300:FF:000042">
    <property type="entry name" value="Maltose/maltodextrin ABC transporter, ATP-binding protein"/>
    <property type="match status" value="1"/>
</dbReference>
<dbReference type="EMBL" id="CP007141">
    <property type="protein sequence ID" value="AJC74174.1"/>
    <property type="molecule type" value="Genomic_DNA"/>
</dbReference>
<protein>
    <submittedName>
        <fullName evidence="5">Sugar ABC transporter ATP-binding protein</fullName>
    </submittedName>
</protein>
<proteinExistence type="predicted"/>
<dbReference type="GO" id="GO:0016887">
    <property type="term" value="F:ATP hydrolysis activity"/>
    <property type="evidence" value="ECO:0007669"/>
    <property type="project" value="InterPro"/>
</dbReference>
<organism evidence="5 6">
    <name type="scientific">Pseudothermotoga hypogea DSM 11164 = NBRC 106472</name>
    <dbReference type="NCBI Taxonomy" id="1123384"/>
    <lineage>
        <taxon>Bacteria</taxon>
        <taxon>Thermotogati</taxon>
        <taxon>Thermotogota</taxon>
        <taxon>Thermotogae</taxon>
        <taxon>Thermotogales</taxon>
        <taxon>Thermotogaceae</taxon>
        <taxon>Pseudothermotoga</taxon>
    </lineage>
</organism>
<dbReference type="GO" id="GO:0043190">
    <property type="term" value="C:ATP-binding cassette (ABC) transporter complex"/>
    <property type="evidence" value="ECO:0007669"/>
    <property type="project" value="UniProtKB-ARBA"/>
</dbReference>
<evidence type="ECO:0000256" key="2">
    <source>
        <dbReference type="ARBA" id="ARBA00022741"/>
    </source>
</evidence>
<name>A0A0X1KSL2_9THEM</name>
<dbReference type="SUPFAM" id="SSF52540">
    <property type="entry name" value="P-loop containing nucleoside triphosphate hydrolases"/>
    <property type="match status" value="1"/>
</dbReference>
<dbReference type="PaxDb" id="1123384-AJ81_08285"/>
<dbReference type="GO" id="GO:0140359">
    <property type="term" value="F:ABC-type transporter activity"/>
    <property type="evidence" value="ECO:0007669"/>
    <property type="project" value="UniProtKB-ARBA"/>
</dbReference>
<dbReference type="PATRIC" id="fig|1123384.7.peg.1661"/>
<dbReference type="AlphaFoldDB" id="A0A0X1KSL2"/>
<dbReference type="KEGG" id="phy:AJ81_08285"/>
<keyword evidence="2" id="KW-0547">Nucleotide-binding</keyword>
<dbReference type="STRING" id="1123384.AJ81_08285"/>
<dbReference type="InterPro" id="IPR003439">
    <property type="entry name" value="ABC_transporter-like_ATP-bd"/>
</dbReference>
<dbReference type="RefSeq" id="WP_031505070.1">
    <property type="nucleotide sequence ID" value="NC_022795.1"/>
</dbReference>
<evidence type="ECO:0000259" key="4">
    <source>
        <dbReference type="PROSITE" id="PS50893"/>
    </source>
</evidence>
<dbReference type="OrthoDB" id="9802264at2"/>
<dbReference type="PROSITE" id="PS50893">
    <property type="entry name" value="ABC_TRANSPORTER_2"/>
    <property type="match status" value="1"/>
</dbReference>
<dbReference type="SMART" id="SM00382">
    <property type="entry name" value="AAA"/>
    <property type="match status" value="1"/>
</dbReference>
<dbReference type="Gene3D" id="3.40.50.300">
    <property type="entry name" value="P-loop containing nucleotide triphosphate hydrolases"/>
    <property type="match status" value="1"/>
</dbReference>
<dbReference type="InterPro" id="IPR027417">
    <property type="entry name" value="P-loop_NTPase"/>
</dbReference>
<evidence type="ECO:0000256" key="3">
    <source>
        <dbReference type="ARBA" id="ARBA00022840"/>
    </source>
</evidence>
<dbReference type="InterPro" id="IPR017871">
    <property type="entry name" value="ABC_transporter-like_CS"/>
</dbReference>
<gene>
    <name evidence="5" type="ORF">AJ81_08285</name>
</gene>
<dbReference type="PANTHER" id="PTHR42781:SF4">
    <property type="entry name" value="SPERMIDINE_PUTRESCINE IMPORT ATP-BINDING PROTEIN POTA"/>
    <property type="match status" value="1"/>
</dbReference>
<keyword evidence="6" id="KW-1185">Reference proteome</keyword>
<evidence type="ECO:0000313" key="5">
    <source>
        <dbReference type="EMBL" id="AJC74174.1"/>
    </source>
</evidence>
<feature type="domain" description="ABC transporter" evidence="4">
    <location>
        <begin position="4"/>
        <end position="234"/>
    </location>
</feature>
<dbReference type="Proteomes" id="UP000077469">
    <property type="component" value="Chromosome"/>
</dbReference>
<dbReference type="PROSITE" id="PS00211">
    <property type="entry name" value="ABC_TRANSPORTER_1"/>
    <property type="match status" value="1"/>
</dbReference>
<evidence type="ECO:0000256" key="1">
    <source>
        <dbReference type="ARBA" id="ARBA00022448"/>
    </source>
</evidence>
<dbReference type="InterPro" id="IPR003593">
    <property type="entry name" value="AAA+_ATPase"/>
</dbReference>
<dbReference type="InterPro" id="IPR050093">
    <property type="entry name" value="ABC_SmlMolc_Importer"/>
</dbReference>